<dbReference type="PROSITE" id="PS50932">
    <property type="entry name" value="HTH_LACI_2"/>
    <property type="match status" value="1"/>
</dbReference>
<dbReference type="InterPro" id="IPR000843">
    <property type="entry name" value="HTH_LacI"/>
</dbReference>
<dbReference type="CDD" id="cd01392">
    <property type="entry name" value="HTH_LacI"/>
    <property type="match status" value="1"/>
</dbReference>
<dbReference type="Pfam" id="PF00356">
    <property type="entry name" value="LacI"/>
    <property type="match status" value="1"/>
</dbReference>
<dbReference type="InterPro" id="IPR010982">
    <property type="entry name" value="Lambda_DNA-bd_dom_sf"/>
</dbReference>
<proteinExistence type="predicted"/>
<comment type="caution">
    <text evidence="5">The sequence shown here is derived from an EMBL/GenBank/DDBJ whole genome shotgun (WGS) entry which is preliminary data.</text>
</comment>
<dbReference type="InterPro" id="IPR046335">
    <property type="entry name" value="LacI/GalR-like_sensor"/>
</dbReference>
<keyword evidence="6" id="KW-1185">Reference proteome</keyword>
<feature type="domain" description="HTH lacI-type" evidence="4">
    <location>
        <begin position="13"/>
        <end position="67"/>
    </location>
</feature>
<dbReference type="SUPFAM" id="SSF53822">
    <property type="entry name" value="Periplasmic binding protein-like I"/>
    <property type="match status" value="1"/>
</dbReference>
<dbReference type="GO" id="GO:0000976">
    <property type="term" value="F:transcription cis-regulatory region binding"/>
    <property type="evidence" value="ECO:0007669"/>
    <property type="project" value="TreeGrafter"/>
</dbReference>
<dbReference type="Proteomes" id="UP001143480">
    <property type="component" value="Unassembled WGS sequence"/>
</dbReference>
<dbReference type="EMBL" id="BSFP01000062">
    <property type="protein sequence ID" value="GLL05740.1"/>
    <property type="molecule type" value="Genomic_DNA"/>
</dbReference>
<reference evidence="5" key="1">
    <citation type="journal article" date="2014" name="Int. J. Syst. Evol. Microbiol.">
        <title>Complete genome sequence of Corynebacterium casei LMG S-19264T (=DSM 44701T), isolated from a smear-ripened cheese.</title>
        <authorList>
            <consortium name="US DOE Joint Genome Institute (JGI-PGF)"/>
            <person name="Walter F."/>
            <person name="Albersmeier A."/>
            <person name="Kalinowski J."/>
            <person name="Ruckert C."/>
        </authorList>
    </citation>
    <scope>NUCLEOTIDE SEQUENCE</scope>
    <source>
        <strain evidence="5">VKM Ac-1321</strain>
    </source>
</reference>
<evidence type="ECO:0000256" key="2">
    <source>
        <dbReference type="ARBA" id="ARBA00023125"/>
    </source>
</evidence>
<evidence type="ECO:0000313" key="6">
    <source>
        <dbReference type="Proteomes" id="UP001143480"/>
    </source>
</evidence>
<gene>
    <name evidence="5" type="ORF">GCM10017581_074870</name>
</gene>
<sequence>MSRAQSADRPGRVTIRDVAQHAGVSVATVSRALAGDRTVTPGTLAKVQQAVRDLDYVVNAHARGLSGRPTPMIAVIATDVRSPFVQHVAAGVQEHAAESGRFCAIFTTQGEAKQETDAVRLMREMNAEGVLLVGGVVDSADYRDRVRGYVQTLGSRLVLCGRPSPGPDIPALVVEYDNIGGAYAATSYLLSAGHRRIALITGRHGFTTTDQRVAGYRKACADFGVEVDERLIIADHTVLDRTAGYLGVQRLLREDADFSAVFTGTDTIASGALTALREAGRRVPDDVSVVGFDDLAFAQELTPPLTTVHLPHEELGRAAARMALSNVQTGSGRDHVLLGTHLVIRDSVRPYVRTAG</sequence>
<dbReference type="GO" id="GO:0003700">
    <property type="term" value="F:DNA-binding transcription factor activity"/>
    <property type="evidence" value="ECO:0007669"/>
    <property type="project" value="TreeGrafter"/>
</dbReference>
<keyword evidence="3" id="KW-0804">Transcription</keyword>
<protein>
    <submittedName>
        <fullName evidence="5">LacI family transcriptional regulator</fullName>
    </submittedName>
</protein>
<organism evidence="5 6">
    <name type="scientific">Dactylosporangium matsuzakiense</name>
    <dbReference type="NCBI Taxonomy" id="53360"/>
    <lineage>
        <taxon>Bacteria</taxon>
        <taxon>Bacillati</taxon>
        <taxon>Actinomycetota</taxon>
        <taxon>Actinomycetes</taxon>
        <taxon>Micromonosporales</taxon>
        <taxon>Micromonosporaceae</taxon>
        <taxon>Dactylosporangium</taxon>
    </lineage>
</organism>
<dbReference type="RefSeq" id="WP_261964580.1">
    <property type="nucleotide sequence ID" value="NZ_BAAAXA010000001.1"/>
</dbReference>
<dbReference type="PROSITE" id="PS00356">
    <property type="entry name" value="HTH_LACI_1"/>
    <property type="match status" value="1"/>
</dbReference>
<evidence type="ECO:0000256" key="1">
    <source>
        <dbReference type="ARBA" id="ARBA00023015"/>
    </source>
</evidence>
<dbReference type="Gene3D" id="3.40.50.2300">
    <property type="match status" value="2"/>
</dbReference>
<dbReference type="SUPFAM" id="SSF47413">
    <property type="entry name" value="lambda repressor-like DNA-binding domains"/>
    <property type="match status" value="1"/>
</dbReference>
<dbReference type="CDD" id="cd06267">
    <property type="entry name" value="PBP1_LacI_sugar_binding-like"/>
    <property type="match status" value="1"/>
</dbReference>
<keyword evidence="1" id="KW-0805">Transcription regulation</keyword>
<dbReference type="Pfam" id="PF13377">
    <property type="entry name" value="Peripla_BP_3"/>
    <property type="match status" value="1"/>
</dbReference>
<reference evidence="5" key="2">
    <citation type="submission" date="2023-01" db="EMBL/GenBank/DDBJ databases">
        <authorList>
            <person name="Sun Q."/>
            <person name="Evtushenko L."/>
        </authorList>
    </citation>
    <scope>NUCLEOTIDE SEQUENCE</scope>
    <source>
        <strain evidence="5">VKM Ac-1321</strain>
    </source>
</reference>
<dbReference type="InterPro" id="IPR028082">
    <property type="entry name" value="Peripla_BP_I"/>
</dbReference>
<dbReference type="PANTHER" id="PTHR30146">
    <property type="entry name" value="LACI-RELATED TRANSCRIPTIONAL REPRESSOR"/>
    <property type="match status" value="1"/>
</dbReference>
<dbReference type="AlphaFoldDB" id="A0A9W6NQ20"/>
<dbReference type="Gene3D" id="1.10.260.40">
    <property type="entry name" value="lambda repressor-like DNA-binding domains"/>
    <property type="match status" value="1"/>
</dbReference>
<evidence type="ECO:0000259" key="4">
    <source>
        <dbReference type="PROSITE" id="PS50932"/>
    </source>
</evidence>
<dbReference type="PANTHER" id="PTHR30146:SF153">
    <property type="entry name" value="LACTOSE OPERON REPRESSOR"/>
    <property type="match status" value="1"/>
</dbReference>
<name>A0A9W6NQ20_9ACTN</name>
<evidence type="ECO:0000313" key="5">
    <source>
        <dbReference type="EMBL" id="GLL05740.1"/>
    </source>
</evidence>
<keyword evidence="2" id="KW-0238">DNA-binding</keyword>
<dbReference type="SMART" id="SM00354">
    <property type="entry name" value="HTH_LACI"/>
    <property type="match status" value="1"/>
</dbReference>
<accession>A0A9W6NQ20</accession>
<evidence type="ECO:0000256" key="3">
    <source>
        <dbReference type="ARBA" id="ARBA00023163"/>
    </source>
</evidence>